<evidence type="ECO:0000313" key="2">
    <source>
        <dbReference type="Proteomes" id="UP000198825"/>
    </source>
</evidence>
<proteinExistence type="predicted"/>
<reference evidence="2" key="1">
    <citation type="submission" date="2016-10" db="EMBL/GenBank/DDBJ databases">
        <authorList>
            <person name="Varghese N."/>
            <person name="Submissions S."/>
        </authorList>
    </citation>
    <scope>NUCLEOTIDE SEQUENCE [LARGE SCALE GENOMIC DNA]</scope>
    <source>
        <strain evidence="2">DSM 21743</strain>
    </source>
</reference>
<evidence type="ECO:0000313" key="1">
    <source>
        <dbReference type="EMBL" id="SDU85565.1"/>
    </source>
</evidence>
<keyword evidence="2" id="KW-1185">Reference proteome</keyword>
<dbReference type="EMBL" id="LT629799">
    <property type="protein sequence ID" value="SDU85565.1"/>
    <property type="molecule type" value="Genomic_DNA"/>
</dbReference>
<sequence length="32" mass="3392">MTFTFAVTLPAPSGNTYQGLAAAQPLTWTFTS</sequence>
<accession>A0A1H2LXV5</accession>
<dbReference type="AlphaFoldDB" id="A0A1H2LXV5"/>
<protein>
    <submittedName>
        <fullName evidence="1">Uncharacterized protein</fullName>
    </submittedName>
</protein>
<name>A0A1H2LXV5_9ACTN</name>
<dbReference type="STRING" id="546874.SAMN04488544_1017"/>
<organism evidence="1 2">
    <name type="scientific">Microlunatus sagamiharensis</name>
    <dbReference type="NCBI Taxonomy" id="546874"/>
    <lineage>
        <taxon>Bacteria</taxon>
        <taxon>Bacillati</taxon>
        <taxon>Actinomycetota</taxon>
        <taxon>Actinomycetes</taxon>
        <taxon>Propionibacteriales</taxon>
        <taxon>Propionibacteriaceae</taxon>
        <taxon>Microlunatus</taxon>
    </lineage>
</organism>
<dbReference type="Proteomes" id="UP000198825">
    <property type="component" value="Chromosome I"/>
</dbReference>
<gene>
    <name evidence="1" type="ORF">SAMN04488544_1017</name>
</gene>